<dbReference type="EMBL" id="AZYO01000001">
    <property type="protein sequence ID" value="KOS58242.1"/>
    <property type="molecule type" value="Genomic_DNA"/>
</dbReference>
<proteinExistence type="predicted"/>
<gene>
    <name evidence="2" type="ORF">Z051_01285</name>
</gene>
<dbReference type="PANTHER" id="PTHR33164">
    <property type="entry name" value="TRANSCRIPTIONAL REGULATOR, MARR FAMILY"/>
    <property type="match status" value="1"/>
</dbReference>
<reference evidence="2 3" key="1">
    <citation type="journal article" date="2015" name="Genome Announc.">
        <title>Draft Genome Sequence of Rhodococcus rhodochrous Strain KG-21, a Soil Isolate from Oil Fields of Krishna-Godavari Basin, India.</title>
        <authorList>
            <person name="Dawar C."/>
            <person name="Aggarwal R.K."/>
        </authorList>
    </citation>
    <scope>NUCLEOTIDE SEQUENCE [LARGE SCALE GENOMIC DNA]</scope>
    <source>
        <strain evidence="2 3">KG-21</strain>
    </source>
</reference>
<dbReference type="InterPro" id="IPR036388">
    <property type="entry name" value="WH-like_DNA-bd_sf"/>
</dbReference>
<dbReference type="PROSITE" id="PS50995">
    <property type="entry name" value="HTH_MARR_2"/>
    <property type="match status" value="1"/>
</dbReference>
<dbReference type="SMART" id="SM00347">
    <property type="entry name" value="HTH_MARR"/>
    <property type="match status" value="1"/>
</dbReference>
<dbReference type="SUPFAM" id="SSF46785">
    <property type="entry name" value="Winged helix' DNA-binding domain"/>
    <property type="match status" value="1"/>
</dbReference>
<dbReference type="InterPro" id="IPR036390">
    <property type="entry name" value="WH_DNA-bd_sf"/>
</dbReference>
<dbReference type="Gene3D" id="1.10.10.10">
    <property type="entry name" value="Winged helix-like DNA-binding domain superfamily/Winged helix DNA-binding domain"/>
    <property type="match status" value="1"/>
</dbReference>
<dbReference type="Proteomes" id="UP000037712">
    <property type="component" value="Unassembled WGS sequence"/>
</dbReference>
<evidence type="ECO:0000313" key="3">
    <source>
        <dbReference type="Proteomes" id="UP000037712"/>
    </source>
</evidence>
<dbReference type="InterPro" id="IPR039422">
    <property type="entry name" value="MarR/SlyA-like"/>
</dbReference>
<dbReference type="GO" id="GO:0006950">
    <property type="term" value="P:response to stress"/>
    <property type="evidence" value="ECO:0007669"/>
    <property type="project" value="TreeGrafter"/>
</dbReference>
<dbReference type="InterPro" id="IPR000835">
    <property type="entry name" value="HTH_MarR-typ"/>
</dbReference>
<dbReference type="PANTHER" id="PTHR33164:SF101">
    <property type="entry name" value="TRANSCRIPTIONAL REPRESSOR MPRA"/>
    <property type="match status" value="1"/>
</dbReference>
<dbReference type="PATRIC" id="fig|1441923.3.peg.286"/>
<dbReference type="Pfam" id="PF01047">
    <property type="entry name" value="MarR"/>
    <property type="match status" value="1"/>
</dbReference>
<organism evidence="2 3">
    <name type="scientific">Rhodococcus rhodochrous KG-21</name>
    <dbReference type="NCBI Taxonomy" id="1441923"/>
    <lineage>
        <taxon>Bacteria</taxon>
        <taxon>Bacillati</taxon>
        <taxon>Actinomycetota</taxon>
        <taxon>Actinomycetes</taxon>
        <taxon>Mycobacteriales</taxon>
        <taxon>Nocardiaceae</taxon>
        <taxon>Rhodococcus</taxon>
    </lineage>
</organism>
<comment type="caution">
    <text evidence="2">The sequence shown here is derived from an EMBL/GenBank/DDBJ whole genome shotgun (WGS) entry which is preliminary data.</text>
</comment>
<sequence>MLAEEERLDPVQWIKFYWERHADDDPYPFLAMSSVLRLHQLMTSILEQDLKQSFSLNLTDYLMLKTLQMSDTGTRLLSRVAWHLLVHATTVTLAADRLESRGLLVRRPHPRDRRATCVSITDEGRRLVDDATSALKEGSFGMPGLSPEQARVLVELMAPIRKTAGDVDRTH</sequence>
<protein>
    <submittedName>
        <fullName evidence="2">MarR family transcriptional regulator</fullName>
    </submittedName>
</protein>
<evidence type="ECO:0000259" key="1">
    <source>
        <dbReference type="PROSITE" id="PS50995"/>
    </source>
</evidence>
<dbReference type="AlphaFoldDB" id="A0A0M8PRU3"/>
<dbReference type="PRINTS" id="PR00598">
    <property type="entry name" value="HTHMARR"/>
</dbReference>
<reference evidence="3" key="2">
    <citation type="submission" date="2015-01" db="EMBL/GenBank/DDBJ databases">
        <title>Draft genome sequence of potential hydrocarbon metabolising strain of Rhodococcus rhodochrous.</title>
        <authorList>
            <person name="Aggarwal R.K."/>
            <person name="Dawar C."/>
        </authorList>
    </citation>
    <scope>NUCLEOTIDE SEQUENCE [LARGE SCALE GENOMIC DNA]</scope>
    <source>
        <strain evidence="3">KG-21</strain>
    </source>
</reference>
<name>A0A0M8PRU3_RHORH</name>
<evidence type="ECO:0000313" key="2">
    <source>
        <dbReference type="EMBL" id="KOS58242.1"/>
    </source>
</evidence>
<feature type="domain" description="HTH marR-type" evidence="1">
    <location>
        <begin position="32"/>
        <end position="162"/>
    </location>
</feature>
<dbReference type="GO" id="GO:0003700">
    <property type="term" value="F:DNA-binding transcription factor activity"/>
    <property type="evidence" value="ECO:0007669"/>
    <property type="project" value="InterPro"/>
</dbReference>
<accession>A0A0M8PRU3</accession>